<accession>A0AA88H3K2</accession>
<dbReference type="Pfam" id="PF00651">
    <property type="entry name" value="BTB"/>
    <property type="match status" value="1"/>
</dbReference>
<evidence type="ECO:0000256" key="1">
    <source>
        <dbReference type="ARBA" id="ARBA00023242"/>
    </source>
</evidence>
<dbReference type="InterPro" id="IPR011333">
    <property type="entry name" value="SKP1/BTB/POZ_sf"/>
</dbReference>
<proteinExistence type="predicted"/>
<dbReference type="InterPro" id="IPR051095">
    <property type="entry name" value="Dros_DevTransReg"/>
</dbReference>
<evidence type="ECO:0000313" key="3">
    <source>
        <dbReference type="EMBL" id="KAK2703900.1"/>
    </source>
</evidence>
<dbReference type="PANTHER" id="PTHR23110">
    <property type="entry name" value="BTB DOMAIN TRANSCRIPTION FACTOR"/>
    <property type="match status" value="1"/>
</dbReference>
<dbReference type="EMBL" id="JAVRJZ010000067">
    <property type="protein sequence ID" value="KAK2703900.1"/>
    <property type="molecule type" value="Genomic_DNA"/>
</dbReference>
<evidence type="ECO:0000259" key="2">
    <source>
        <dbReference type="PROSITE" id="PS50097"/>
    </source>
</evidence>
<dbReference type="InterPro" id="IPR000210">
    <property type="entry name" value="BTB/POZ_dom"/>
</dbReference>
<reference evidence="3" key="1">
    <citation type="submission" date="2023-07" db="EMBL/GenBank/DDBJ databases">
        <title>Chromosome-level genome assembly of Artemia franciscana.</title>
        <authorList>
            <person name="Jo E."/>
        </authorList>
    </citation>
    <scope>NUCLEOTIDE SEQUENCE</scope>
    <source>
        <tissue evidence="3">Whole body</tissue>
    </source>
</reference>
<dbReference type="SUPFAM" id="SSF54695">
    <property type="entry name" value="POZ domain"/>
    <property type="match status" value="1"/>
</dbReference>
<dbReference type="GO" id="GO:0006357">
    <property type="term" value="P:regulation of transcription by RNA polymerase II"/>
    <property type="evidence" value="ECO:0007669"/>
    <property type="project" value="TreeGrafter"/>
</dbReference>
<protein>
    <recommendedName>
        <fullName evidence="2">BTB domain-containing protein</fullName>
    </recommendedName>
</protein>
<keyword evidence="1" id="KW-0539">Nucleus</keyword>
<dbReference type="CDD" id="cd18315">
    <property type="entry name" value="BTB_POZ_BAB-like"/>
    <property type="match status" value="1"/>
</dbReference>
<gene>
    <name evidence="3" type="ORF">QYM36_017823</name>
</gene>
<dbReference type="PROSITE" id="PS50097">
    <property type="entry name" value="BTB"/>
    <property type="match status" value="1"/>
</dbReference>
<dbReference type="SMART" id="SM00225">
    <property type="entry name" value="BTB"/>
    <property type="match status" value="1"/>
</dbReference>
<feature type="domain" description="BTB" evidence="2">
    <location>
        <begin position="31"/>
        <end position="96"/>
    </location>
</feature>
<name>A0AA88H3K2_ARTSF</name>
<organism evidence="3 4">
    <name type="scientific">Artemia franciscana</name>
    <name type="common">Brine shrimp</name>
    <name type="synonym">Artemia sanfranciscana</name>
    <dbReference type="NCBI Taxonomy" id="6661"/>
    <lineage>
        <taxon>Eukaryota</taxon>
        <taxon>Metazoa</taxon>
        <taxon>Ecdysozoa</taxon>
        <taxon>Arthropoda</taxon>
        <taxon>Crustacea</taxon>
        <taxon>Branchiopoda</taxon>
        <taxon>Anostraca</taxon>
        <taxon>Artemiidae</taxon>
        <taxon>Artemia</taxon>
    </lineage>
</organism>
<sequence>MEQEEFCLKWSNYLDVLHGAFLSVLNSENFTDVTLFCDSESIKCHRLILSSCSSYFETLFLGISHSHPIIILKDVKFHDLQALVKFMYTGEVTVPPAQTRSLIKLAEMLKVNGLAYSNETATQIQKPRYPSQNFQITQPATEGDRVDTTCENSILAEDSSSDLEPPVADSLNDSFVNYPSDSSSSVYKTDIGACNSLTLDILSEKEQVKDEFAEGFGKGRDNSSTQFEDDEEHFDYGNENLTGSQILERTEIALNGIINSSEVEEAFPDFSEDIFGRKNLILSPKHEDIPLVVSPVASEQLNLNFRPSESTIRQSGRVGDSSSTNAKTLLEASRLNSGLHSVLTVWKVFVNALKVKQKLARRYKRLSEEAKEEFFFSEIS</sequence>
<comment type="caution">
    <text evidence="3">The sequence shown here is derived from an EMBL/GenBank/DDBJ whole genome shotgun (WGS) entry which is preliminary data.</text>
</comment>
<evidence type="ECO:0000313" key="4">
    <source>
        <dbReference type="Proteomes" id="UP001187531"/>
    </source>
</evidence>
<keyword evidence="4" id="KW-1185">Reference proteome</keyword>
<dbReference type="AlphaFoldDB" id="A0AA88H3K2"/>
<dbReference type="PANTHER" id="PTHR23110:SF93">
    <property type="entry name" value="ZINC FINGER AND BTB DOMAIN-CONTAINING PROTEIN 14-LIKE PROTEIN"/>
    <property type="match status" value="1"/>
</dbReference>
<dbReference type="GO" id="GO:0005634">
    <property type="term" value="C:nucleus"/>
    <property type="evidence" value="ECO:0007669"/>
    <property type="project" value="TreeGrafter"/>
</dbReference>
<dbReference type="Proteomes" id="UP001187531">
    <property type="component" value="Unassembled WGS sequence"/>
</dbReference>
<dbReference type="Gene3D" id="3.30.710.10">
    <property type="entry name" value="Potassium Channel Kv1.1, Chain A"/>
    <property type="match status" value="1"/>
</dbReference>